<evidence type="ECO:0000313" key="1">
    <source>
        <dbReference type="EMBL" id="MDR7330877.1"/>
    </source>
</evidence>
<proteinExistence type="predicted"/>
<name>A0ABU2A112_9CORY</name>
<dbReference type="Pfam" id="PF10698">
    <property type="entry name" value="DUF2505"/>
    <property type="match status" value="1"/>
</dbReference>
<accession>A0ABU2A112</accession>
<organism evidence="1 2">
    <name type="scientific">Corynebacterium guangdongense</name>
    <dbReference type="NCBI Taxonomy" id="1783348"/>
    <lineage>
        <taxon>Bacteria</taxon>
        <taxon>Bacillati</taxon>
        <taxon>Actinomycetota</taxon>
        <taxon>Actinomycetes</taxon>
        <taxon>Mycobacteriales</taxon>
        <taxon>Corynebacteriaceae</taxon>
        <taxon>Corynebacterium</taxon>
    </lineage>
</organism>
<evidence type="ECO:0000313" key="2">
    <source>
        <dbReference type="Proteomes" id="UP001180840"/>
    </source>
</evidence>
<dbReference type="EMBL" id="JAVDXZ010000001">
    <property type="protein sequence ID" value="MDR7330877.1"/>
    <property type="molecule type" value="Genomic_DNA"/>
</dbReference>
<reference evidence="1" key="1">
    <citation type="submission" date="2023-07" db="EMBL/GenBank/DDBJ databases">
        <title>Sequencing the genomes of 1000 actinobacteria strains.</title>
        <authorList>
            <person name="Klenk H.-P."/>
        </authorList>
    </citation>
    <scope>NUCLEOTIDE SEQUENCE</scope>
    <source>
        <strain evidence="1">DSM 107476</strain>
    </source>
</reference>
<keyword evidence="2" id="KW-1185">Reference proteome</keyword>
<evidence type="ECO:0008006" key="3">
    <source>
        <dbReference type="Google" id="ProtNLM"/>
    </source>
</evidence>
<dbReference type="Proteomes" id="UP001180840">
    <property type="component" value="Unassembled WGS sequence"/>
</dbReference>
<comment type="caution">
    <text evidence="1">The sequence shown here is derived from an EMBL/GenBank/DDBJ whole genome shotgun (WGS) entry which is preliminary data.</text>
</comment>
<protein>
    <recommendedName>
        <fullName evidence="3">DUF2505 domain-containing protein</fullName>
    </recommendedName>
</protein>
<dbReference type="InterPro" id="IPR019639">
    <property type="entry name" value="DUF2505"/>
</dbReference>
<sequence length="163" mass="18030">MATHSENTVTINHSVEKLHQAYASKDYWTFIAENLSPEPGELNELADGQATLFEVLPLEFLPEAVHSMIKDALRLKRVVTFGNLETGTFPLSYTADVKGTPASFEGTVKVTGNGETTTLDYDNETTVNIPFMGPAIEGKVGEYLDELFENEAKLTDQWISENL</sequence>
<gene>
    <name evidence="1" type="ORF">J2S39_002553</name>
</gene>
<dbReference type="RefSeq" id="WP_290197009.1">
    <property type="nucleotide sequence ID" value="NZ_CP047654.1"/>
</dbReference>